<dbReference type="PANTHER" id="PTHR43685:SF2">
    <property type="entry name" value="GLYCOSYLTRANSFERASE 2-LIKE DOMAIN-CONTAINING PROTEIN"/>
    <property type="match status" value="1"/>
</dbReference>
<dbReference type="AlphaFoldDB" id="A0A2V3IEN2"/>
<feature type="domain" description="Alpha 1,4-glycosyltransferase" evidence="2">
    <location>
        <begin position="963"/>
        <end position="1017"/>
    </location>
</feature>
<protein>
    <recommendedName>
        <fullName evidence="5">Glycosyltransferase 2-like domain-containing protein</fullName>
    </recommendedName>
</protein>
<dbReference type="InterPro" id="IPR007652">
    <property type="entry name" value="A1-4-GlycosylTfrase_dom"/>
</dbReference>
<feature type="domain" description="Glycosyltransferase 2-like" evidence="1">
    <location>
        <begin position="105"/>
        <end position="224"/>
    </location>
</feature>
<evidence type="ECO:0000313" key="4">
    <source>
        <dbReference type="Proteomes" id="UP000247409"/>
    </source>
</evidence>
<name>A0A2V3IEN2_9FLOR</name>
<dbReference type="InterPro" id="IPR029044">
    <property type="entry name" value="Nucleotide-diphossugar_trans"/>
</dbReference>
<dbReference type="Pfam" id="PF04572">
    <property type="entry name" value="Gb3_synth"/>
    <property type="match status" value="1"/>
</dbReference>
<gene>
    <name evidence="3" type="ORF">BWQ96_09760</name>
</gene>
<dbReference type="PANTHER" id="PTHR43685">
    <property type="entry name" value="GLYCOSYLTRANSFERASE"/>
    <property type="match status" value="1"/>
</dbReference>
<dbReference type="InterPro" id="IPR001173">
    <property type="entry name" value="Glyco_trans_2-like"/>
</dbReference>
<proteinExistence type="predicted"/>
<sequence length="1049" mass="122334">MHEKQLSYIGSLPLFVRRFSLLLDRYFRKHGWSPTSNYKFFRQRILKWSRCLAALWILLYIGSQLHATRHNPQYAFYYNPDIDYSSKFSSERHSVHGSPEALFTFIIPCFKQVDFLKQSIDSIAFQKWFRKSNNRLRTDVQIIVVFDEPQTEQLMSFCTDYMNRMSSNPSRMRLEFKFIFKRNGGLADARNAGFQHSIGKWIITLDADDTILKNFFLKFERIISDHDISNQPLSNALDHVSIIAPSLLIGNTVWPNEDLKTTNVLYQNLFHCSVIINRSFLASFWGKDKYCQWWQEPYFFFGWEDWNFWMRSRLHIEHVLYIKQPWVFYSNGQMHRLCVEHRAYCLALFRVANSDFYSQTKIWEEMRILVTDSAGRAFEAHPRWNNTLEKYGDSFPVLLVWASLFSLRQNKTRQALKQYVQLLSTHKADDHDLIETYGRFLHSHIIQNSPRTVLESIVYQKMRETLFSKGSRILFCVPEDTQPSVLEQFLQRIPQLQIPEANNRVTVMVQNQSHSSPGPSYRVDIYDLDVNSEAIERKVSISLSEFGALFSILHTSRVGFVSTSMTRILLENRKENFIPDNEIYRISKGQWVKFGSDDLIVGWKARTMMRALALSRKEIPKAELLNYIQHDSCSDLFGNRIDTNFCHSLLILYDAHDYSIPEIIEAVLSISTHVPKTGIFFEKEHFQNEYGPLVRHRRILRAFVNSGFVPRQKLSELRISPLENVFFWWTSMLLVEQSFDFEKRVLESRTNSIHKFLSRNAWTKTESCSEKFVSRRPQGELIHFAFSAPVSDDLKMFSITAVGSALHFHSKARLMVHTDSVEIREAVRAALNHEHRKRVIFSPICDTFLSSLHPSKSIQEFIHNHEHHDLFASHRKHLYKYLVLYFLGGLYADEGVIFLKSSTALRNFVVGESLKNVKGTIMKFDRWHKFSADLLDSFQDLLVLNDTNGAGSTLLHTFLETGSTSVRLLPPRSFYPISQTNCSKYFLDKISRLQFDRVTKKSFGIHMTKDMLSEATIEGAIVRKHSVLGRLSDCAGCRSTLSYCPLQTV</sequence>
<dbReference type="OrthoDB" id="3784at2759"/>
<organism evidence="3 4">
    <name type="scientific">Gracilariopsis chorda</name>
    <dbReference type="NCBI Taxonomy" id="448386"/>
    <lineage>
        <taxon>Eukaryota</taxon>
        <taxon>Rhodophyta</taxon>
        <taxon>Florideophyceae</taxon>
        <taxon>Rhodymeniophycidae</taxon>
        <taxon>Gracilariales</taxon>
        <taxon>Gracilariaceae</taxon>
        <taxon>Gracilariopsis</taxon>
    </lineage>
</organism>
<evidence type="ECO:0008006" key="5">
    <source>
        <dbReference type="Google" id="ProtNLM"/>
    </source>
</evidence>
<dbReference type="EMBL" id="NBIV01000287">
    <property type="protein sequence ID" value="PXF40523.1"/>
    <property type="molecule type" value="Genomic_DNA"/>
</dbReference>
<evidence type="ECO:0000259" key="1">
    <source>
        <dbReference type="Pfam" id="PF00535"/>
    </source>
</evidence>
<dbReference type="STRING" id="448386.A0A2V3IEN2"/>
<dbReference type="Gene3D" id="3.90.550.10">
    <property type="entry name" value="Spore Coat Polysaccharide Biosynthesis Protein SpsA, Chain A"/>
    <property type="match status" value="1"/>
</dbReference>
<evidence type="ECO:0000313" key="3">
    <source>
        <dbReference type="EMBL" id="PXF40523.1"/>
    </source>
</evidence>
<dbReference type="Pfam" id="PF00535">
    <property type="entry name" value="Glycos_transf_2"/>
    <property type="match status" value="1"/>
</dbReference>
<dbReference type="InterPro" id="IPR050834">
    <property type="entry name" value="Glycosyltransf_2"/>
</dbReference>
<evidence type="ECO:0000259" key="2">
    <source>
        <dbReference type="Pfam" id="PF04572"/>
    </source>
</evidence>
<accession>A0A2V3IEN2</accession>
<keyword evidence="4" id="KW-1185">Reference proteome</keyword>
<reference evidence="3 4" key="1">
    <citation type="journal article" date="2018" name="Mol. Biol. Evol.">
        <title>Analysis of the draft genome of the red seaweed Gracilariopsis chorda provides insights into genome size evolution in Rhodophyta.</title>
        <authorList>
            <person name="Lee J."/>
            <person name="Yang E.C."/>
            <person name="Graf L."/>
            <person name="Yang J.H."/>
            <person name="Qiu H."/>
            <person name="Zel Zion U."/>
            <person name="Chan C.X."/>
            <person name="Stephens T.G."/>
            <person name="Weber A.P.M."/>
            <person name="Boo G.H."/>
            <person name="Boo S.M."/>
            <person name="Kim K.M."/>
            <person name="Shin Y."/>
            <person name="Jung M."/>
            <person name="Lee S.J."/>
            <person name="Yim H.S."/>
            <person name="Lee J.H."/>
            <person name="Bhattacharya D."/>
            <person name="Yoon H.S."/>
        </authorList>
    </citation>
    <scope>NUCLEOTIDE SEQUENCE [LARGE SCALE GENOMIC DNA]</scope>
    <source>
        <strain evidence="3 4">SKKU-2015</strain>
        <tissue evidence="3">Whole body</tissue>
    </source>
</reference>
<dbReference type="SUPFAM" id="SSF53448">
    <property type="entry name" value="Nucleotide-diphospho-sugar transferases"/>
    <property type="match status" value="2"/>
</dbReference>
<comment type="caution">
    <text evidence="3">The sequence shown here is derived from an EMBL/GenBank/DDBJ whole genome shotgun (WGS) entry which is preliminary data.</text>
</comment>
<dbReference type="CDD" id="cd00761">
    <property type="entry name" value="Glyco_tranf_GTA_type"/>
    <property type="match status" value="1"/>
</dbReference>
<dbReference type="Proteomes" id="UP000247409">
    <property type="component" value="Unassembled WGS sequence"/>
</dbReference>